<proteinExistence type="predicted"/>
<dbReference type="PANTHER" id="PTHR33321">
    <property type="match status" value="1"/>
</dbReference>
<organism evidence="1 2">
    <name type="scientific">Paludisphaera borealis</name>
    <dbReference type="NCBI Taxonomy" id="1387353"/>
    <lineage>
        <taxon>Bacteria</taxon>
        <taxon>Pseudomonadati</taxon>
        <taxon>Planctomycetota</taxon>
        <taxon>Planctomycetia</taxon>
        <taxon>Isosphaerales</taxon>
        <taxon>Isosphaeraceae</taxon>
        <taxon>Paludisphaera</taxon>
    </lineage>
</organism>
<accession>A0A1U7CMF1</accession>
<dbReference type="Gene3D" id="2.60.120.260">
    <property type="entry name" value="Galactose-binding domain-like"/>
    <property type="match status" value="1"/>
</dbReference>
<reference evidence="2" key="1">
    <citation type="submission" date="2016-12" db="EMBL/GenBank/DDBJ databases">
        <title>Comparative genomics of four Isosphaeraceae planctomycetes: a common pool of plasmids and glycoside hydrolase genes.</title>
        <authorList>
            <person name="Ivanova A."/>
        </authorList>
    </citation>
    <scope>NUCLEOTIDE SEQUENCE [LARGE SCALE GENOMIC DNA]</scope>
    <source>
        <strain evidence="2">PX4</strain>
    </source>
</reference>
<dbReference type="InterPro" id="IPR007541">
    <property type="entry name" value="Uncharacterised_BSP"/>
</dbReference>
<dbReference type="STRING" id="1387353.BSF38_01576"/>
<dbReference type="AlphaFoldDB" id="A0A1U7CMF1"/>
<evidence type="ECO:0000313" key="2">
    <source>
        <dbReference type="Proteomes" id="UP000186309"/>
    </source>
</evidence>
<name>A0A1U7CMF1_9BACT</name>
<dbReference type="KEGG" id="pbor:BSF38_01576"/>
<gene>
    <name evidence="1" type="ORF">BSF38_01576</name>
</gene>
<sequence length="358" mass="39730">MLTTRRARLFSAILTAWVWEMGGDASAFAEVGPVAAVVESTLATDSDKIRQFAFDGDDGTYFTSKAAPGAEDSFTLVFDEPVVVKAIAVQTGKPDGADALASGTLETSEDGTTFHDAATFQKGAAKAEPGRRLKAIRIRPGKGDAHPLVIREIVVDSNPKVRTFAYPVEIVVDVTDAPEMKAWADNAARTCERWYGRINDQLKSDGYKPIHLIRMDLKNGIDVPAMAGGGRITGSVKWFKDHPDDVGAMIHETVHIVQRYHSRNNPGWLVEGVADYIRFFQYEPANIGRLNPKTARYDGNYRVSARFLAYVSEKYDKDLVLKLNRAMREGSYSEDLFNQFTGKTVQELDEEWRASLQK</sequence>
<dbReference type="RefSeq" id="WP_076344526.1">
    <property type="nucleotide sequence ID" value="NZ_CP019082.1"/>
</dbReference>
<dbReference type="SUPFAM" id="SSF49785">
    <property type="entry name" value="Galactose-binding domain-like"/>
    <property type="match status" value="1"/>
</dbReference>
<protein>
    <recommendedName>
        <fullName evidence="3">F5/8 type C domain-containing protein</fullName>
    </recommendedName>
</protein>
<evidence type="ECO:0000313" key="1">
    <source>
        <dbReference type="EMBL" id="APW60112.1"/>
    </source>
</evidence>
<dbReference type="PANTHER" id="PTHR33321:SF12">
    <property type="entry name" value="PLANT BASIC SECRETORY PROTEIN (BSP) FAMILY PROTEIN"/>
    <property type="match status" value="1"/>
</dbReference>
<keyword evidence="2" id="KW-1185">Reference proteome</keyword>
<evidence type="ECO:0008006" key="3">
    <source>
        <dbReference type="Google" id="ProtNLM"/>
    </source>
</evidence>
<dbReference type="Pfam" id="PF04450">
    <property type="entry name" value="BSP"/>
    <property type="match status" value="1"/>
</dbReference>
<dbReference type="EMBL" id="CP019082">
    <property type="protein sequence ID" value="APW60112.1"/>
    <property type="molecule type" value="Genomic_DNA"/>
</dbReference>
<dbReference type="Proteomes" id="UP000186309">
    <property type="component" value="Chromosome"/>
</dbReference>
<dbReference type="InterPro" id="IPR008979">
    <property type="entry name" value="Galactose-bd-like_sf"/>
</dbReference>